<dbReference type="RefSeq" id="XP_025365343.1">
    <property type="nucleotide sequence ID" value="XM_025504552.1"/>
</dbReference>
<dbReference type="EMBL" id="KZ819662">
    <property type="protein sequence ID" value="PWN30731.1"/>
    <property type="molecule type" value="Genomic_DNA"/>
</dbReference>
<feature type="region of interest" description="Disordered" evidence="1">
    <location>
        <begin position="1"/>
        <end position="126"/>
    </location>
</feature>
<evidence type="ECO:0000313" key="3">
    <source>
        <dbReference type="EMBL" id="PWN30731.1"/>
    </source>
</evidence>
<dbReference type="PANTHER" id="PTHR28219:SF1">
    <property type="entry name" value="UPF0642 PROTEIN YBL028C"/>
    <property type="match status" value="1"/>
</dbReference>
<organism evidence="3 4">
    <name type="scientific">Jaminaea rosea</name>
    <dbReference type="NCBI Taxonomy" id="1569628"/>
    <lineage>
        <taxon>Eukaryota</taxon>
        <taxon>Fungi</taxon>
        <taxon>Dikarya</taxon>
        <taxon>Basidiomycota</taxon>
        <taxon>Ustilaginomycotina</taxon>
        <taxon>Exobasidiomycetes</taxon>
        <taxon>Microstromatales</taxon>
        <taxon>Microstromatales incertae sedis</taxon>
        <taxon>Jaminaea</taxon>
    </lineage>
</organism>
<feature type="compositionally biased region" description="Basic residues" evidence="1">
    <location>
        <begin position="1"/>
        <end position="17"/>
    </location>
</feature>
<dbReference type="PANTHER" id="PTHR28219">
    <property type="entry name" value="UPF0642 PROTEIN YBL028C"/>
    <property type="match status" value="1"/>
</dbReference>
<dbReference type="AlphaFoldDB" id="A0A316V2E0"/>
<dbReference type="Proteomes" id="UP000245884">
    <property type="component" value="Unassembled WGS sequence"/>
</dbReference>
<feature type="domain" description="DUF2423" evidence="2">
    <location>
        <begin position="1"/>
        <end position="45"/>
    </location>
</feature>
<gene>
    <name evidence="3" type="ORF">BDZ90DRAFT_22297</name>
</gene>
<keyword evidence="4" id="KW-1185">Reference proteome</keyword>
<dbReference type="InterPro" id="IPR019434">
    <property type="entry name" value="DUF2423"/>
</dbReference>
<evidence type="ECO:0000313" key="4">
    <source>
        <dbReference type="Proteomes" id="UP000245884"/>
    </source>
</evidence>
<dbReference type="GO" id="GO:0030687">
    <property type="term" value="C:preribosome, large subunit precursor"/>
    <property type="evidence" value="ECO:0007669"/>
    <property type="project" value="TreeGrafter"/>
</dbReference>
<dbReference type="OrthoDB" id="4087970at2759"/>
<feature type="compositionally biased region" description="Basic and acidic residues" evidence="1">
    <location>
        <begin position="80"/>
        <end position="90"/>
    </location>
</feature>
<dbReference type="GeneID" id="37026375"/>
<accession>A0A316V2E0</accession>
<evidence type="ECO:0000256" key="1">
    <source>
        <dbReference type="SAM" id="MobiDB-lite"/>
    </source>
</evidence>
<name>A0A316V2E0_9BASI</name>
<protein>
    <recommendedName>
        <fullName evidence="2">DUF2423 domain-containing protein</fullName>
    </recommendedName>
</protein>
<evidence type="ECO:0000259" key="2">
    <source>
        <dbReference type="Pfam" id="PF10338"/>
    </source>
</evidence>
<dbReference type="Pfam" id="PF10338">
    <property type="entry name" value="YBL028C_N"/>
    <property type="match status" value="1"/>
</dbReference>
<proteinExistence type="predicted"/>
<dbReference type="STRING" id="1569628.A0A316V2E0"/>
<reference evidence="3 4" key="1">
    <citation type="journal article" date="2018" name="Mol. Biol. Evol.">
        <title>Broad Genomic Sampling Reveals a Smut Pathogenic Ancestry of the Fungal Clade Ustilaginomycotina.</title>
        <authorList>
            <person name="Kijpornyongpan T."/>
            <person name="Mondo S.J."/>
            <person name="Barry K."/>
            <person name="Sandor L."/>
            <person name="Lee J."/>
            <person name="Lipzen A."/>
            <person name="Pangilinan J."/>
            <person name="LaButti K."/>
            <person name="Hainaut M."/>
            <person name="Henrissat B."/>
            <person name="Grigoriev I.V."/>
            <person name="Spatafora J.W."/>
            <person name="Aime M.C."/>
        </authorList>
    </citation>
    <scope>NUCLEOTIDE SEQUENCE [LARGE SCALE GENOMIC DNA]</scope>
    <source>
        <strain evidence="3 4">MCA 5214</strain>
    </source>
</reference>
<sequence>MAKSLRARSKVAARNAKRYNDKSDYAVVQAARLAQTSGRLQEKNKHGKTVAEEDADQLEGTQDDEKMAEEPSETDVTGAETKEDGAEPKKISTSGTRESRRETWRKAKGWKPKQGTKNNGRTKRRR</sequence>